<dbReference type="Pfam" id="PF00004">
    <property type="entry name" value="AAA"/>
    <property type="match status" value="1"/>
</dbReference>
<dbReference type="Gene3D" id="1.25.40.10">
    <property type="entry name" value="Tetratricopeptide repeat domain"/>
    <property type="match status" value="1"/>
</dbReference>
<evidence type="ECO:0000259" key="5">
    <source>
        <dbReference type="SMART" id="SM00382"/>
    </source>
</evidence>
<dbReference type="SUPFAM" id="SSF48452">
    <property type="entry name" value="TPR-like"/>
    <property type="match status" value="1"/>
</dbReference>
<dbReference type="InterPro" id="IPR011990">
    <property type="entry name" value="TPR-like_helical_dom_sf"/>
</dbReference>
<feature type="domain" description="AAA+ ATPase" evidence="5">
    <location>
        <begin position="353"/>
        <end position="500"/>
    </location>
</feature>
<dbReference type="PRINTS" id="PR00819">
    <property type="entry name" value="CBXCFQXSUPER"/>
</dbReference>
<dbReference type="InterPro" id="IPR027417">
    <property type="entry name" value="P-loop_NTPase"/>
</dbReference>
<dbReference type="InterPro" id="IPR049078">
    <property type="entry name" value="T7SS_EccA1-like_N"/>
</dbReference>
<dbReference type="CDD" id="cd00009">
    <property type="entry name" value="AAA"/>
    <property type="match status" value="1"/>
</dbReference>
<dbReference type="SUPFAM" id="SSF52540">
    <property type="entry name" value="P-loop containing nucleoside triphosphate hydrolases"/>
    <property type="match status" value="1"/>
</dbReference>
<dbReference type="PANTHER" id="PTHR43392:SF2">
    <property type="entry name" value="AAA-TYPE ATPASE FAMILY PROTEIN _ ANKYRIN REPEAT FAMILY PROTEIN"/>
    <property type="match status" value="1"/>
</dbReference>
<sequence length="617" mass="67298">MTAGVGLKPLDIFVLGLRYLRNSQTDEAREAFRQAVEADPTMCDAWLGRLATRETSLAVTAGAYRSVSNLGAALRTARMTVSDLNVVTSMTLGAFALGMPTHTRLHVAIAYAAGLAEAEPPQLAKAEEVITREARQPNVSTLDLDLLDYVRLGLLGLARRWPDVLSFEGTQQWRSQDNPDFVKLLNAGMLVWKVWALIGTGNAAEAQRYAESGLGTGGLPNEVHARLRLGRGYAMRAQGQRDEAMQAFKELQAWMNLPEVQEAIDDPEKTVEMVTAASLATRSDIWDPESGSSAALLESEAREKRRDSVRAEAMALLDKQIGMNGVKEQIRRLEAKALMDQKRAEVGIAKKEVGAAYIFVGPPGTGKTTMARILSLLLFGLGVIARPEVVEASRPQLVDEYLGKTAPKTNAVIDKALGGLLFLDEVYSLYQMGYSGGDAYGQEAVDTLLARLENERKTEDPNKKLVVVIAGYEADVNRFLTMNEGLASRFTARIHFESYTPEDLVKIADLMASAESALYSAEAQDLLLCNLQKLAAMKVDDVDSAGNARVVSGIDKGGNARFVRNVTEKATEIRDYRLSSSPSVDLSVKEVLVTIEASDVERAFREACSVQGVRFDE</sequence>
<organism evidence="6 7">
    <name type="scientific">Mycobacterium simiae</name>
    <name type="common">Mycobacterium habana</name>
    <dbReference type="NCBI Taxonomy" id="1784"/>
    <lineage>
        <taxon>Bacteria</taxon>
        <taxon>Bacillati</taxon>
        <taxon>Actinomycetota</taxon>
        <taxon>Actinomycetes</taxon>
        <taxon>Mycobacteriales</taxon>
        <taxon>Mycobacteriaceae</taxon>
        <taxon>Mycobacterium</taxon>
        <taxon>Mycobacterium simiae complex</taxon>
    </lineage>
</organism>
<dbReference type="InterPro" id="IPR050773">
    <property type="entry name" value="CbxX/CfxQ_RuBisCO_ESX"/>
</dbReference>
<evidence type="ECO:0000256" key="2">
    <source>
        <dbReference type="ARBA" id="ARBA00022741"/>
    </source>
</evidence>
<dbReference type="FunFam" id="3.40.50.300:FF:000216">
    <property type="entry name" value="Type VII secretion ATPase EccA"/>
    <property type="match status" value="1"/>
</dbReference>
<dbReference type="GO" id="GO:0016887">
    <property type="term" value="F:ATP hydrolysis activity"/>
    <property type="evidence" value="ECO:0007669"/>
    <property type="project" value="InterPro"/>
</dbReference>
<dbReference type="OrthoDB" id="9806903at2"/>
<dbReference type="InterPro" id="IPR000641">
    <property type="entry name" value="CbxX/CfxQ"/>
</dbReference>
<keyword evidence="2" id="KW-0547">Nucleotide-binding</keyword>
<dbReference type="PANTHER" id="PTHR43392">
    <property type="entry name" value="AAA-TYPE ATPASE FAMILY PROTEIN / ANKYRIN REPEAT FAMILY PROTEIN"/>
    <property type="match status" value="1"/>
</dbReference>
<dbReference type="InterPro" id="IPR041627">
    <property type="entry name" value="AAA_lid_6"/>
</dbReference>
<dbReference type="InterPro" id="IPR019734">
    <property type="entry name" value="TPR_rpt"/>
</dbReference>
<dbReference type="PROSITE" id="PS50005">
    <property type="entry name" value="TPR"/>
    <property type="match status" value="1"/>
</dbReference>
<accession>A0A5B1BM89</accession>
<proteinExistence type="inferred from homology"/>
<dbReference type="Pfam" id="PF21545">
    <property type="entry name" value="T7SS_EccA1_N"/>
    <property type="match status" value="1"/>
</dbReference>
<evidence type="ECO:0000313" key="7">
    <source>
        <dbReference type="Proteomes" id="UP000324701"/>
    </source>
</evidence>
<name>A0A5B1BM89_MYCSI</name>
<dbReference type="AlphaFoldDB" id="A0A5B1BM89"/>
<feature type="repeat" description="TPR" evidence="4">
    <location>
        <begin position="9"/>
        <end position="42"/>
    </location>
</feature>
<dbReference type="GO" id="GO:0005524">
    <property type="term" value="F:ATP binding"/>
    <property type="evidence" value="ECO:0007669"/>
    <property type="project" value="UniProtKB-KW"/>
</dbReference>
<dbReference type="EMBL" id="VTZN01000069">
    <property type="protein sequence ID" value="KAA1249868.1"/>
    <property type="molecule type" value="Genomic_DNA"/>
</dbReference>
<dbReference type="Proteomes" id="UP000324701">
    <property type="component" value="Unassembled WGS sequence"/>
</dbReference>
<evidence type="ECO:0000313" key="6">
    <source>
        <dbReference type="EMBL" id="KAA1249868.1"/>
    </source>
</evidence>
<dbReference type="RefSeq" id="WP_149654299.1">
    <property type="nucleotide sequence ID" value="NZ_VTZN01000069.1"/>
</dbReference>
<dbReference type="SMART" id="SM00382">
    <property type="entry name" value="AAA"/>
    <property type="match status" value="1"/>
</dbReference>
<evidence type="ECO:0000256" key="4">
    <source>
        <dbReference type="PROSITE-ProRule" id="PRU00339"/>
    </source>
</evidence>
<keyword evidence="7" id="KW-1185">Reference proteome</keyword>
<dbReference type="Gene3D" id="3.40.50.300">
    <property type="entry name" value="P-loop containing nucleotide triphosphate hydrolases"/>
    <property type="match status" value="1"/>
</dbReference>
<dbReference type="InterPro" id="IPR003593">
    <property type="entry name" value="AAA+_ATPase"/>
</dbReference>
<dbReference type="Gene3D" id="1.10.8.60">
    <property type="match status" value="1"/>
</dbReference>
<gene>
    <name evidence="6" type="ORF">F0Q45_12750</name>
</gene>
<reference evidence="6 7" key="1">
    <citation type="submission" date="2019-09" db="EMBL/GenBank/DDBJ databases">
        <title>Report of infection by Mycobacterium simiae a patient suffering from pulmonary tuberculosis.</title>
        <authorList>
            <person name="Mohanty P.S."/>
            <person name="Bansal A.K."/>
            <person name="Singh H."/>
            <person name="Sharma S."/>
            <person name="Patil S.A."/>
            <person name="Upadhaya P."/>
            <person name="Singh P.K."/>
            <person name="Kumar D."/>
            <person name="Kumar S."/>
            <person name="Singh R.K."/>
            <person name="Chaudhary B."/>
        </authorList>
    </citation>
    <scope>NUCLEOTIDE SEQUENCE [LARGE SCALE GENOMIC DNA]</scope>
    <source>
        <strain evidence="6 7">JAL-560-SIM</strain>
    </source>
</reference>
<keyword evidence="3" id="KW-0067">ATP-binding</keyword>
<evidence type="ECO:0000256" key="1">
    <source>
        <dbReference type="ARBA" id="ARBA00010378"/>
    </source>
</evidence>
<comment type="similarity">
    <text evidence="1">Belongs to the CbxX/CfxQ family.</text>
</comment>
<keyword evidence="4" id="KW-0802">TPR repeat</keyword>
<protein>
    <submittedName>
        <fullName evidence="6">AAA family ATPase</fullName>
    </submittedName>
</protein>
<comment type="caution">
    <text evidence="6">The sequence shown here is derived from an EMBL/GenBank/DDBJ whole genome shotgun (WGS) entry which is preliminary data.</text>
</comment>
<evidence type="ECO:0000256" key="3">
    <source>
        <dbReference type="ARBA" id="ARBA00022840"/>
    </source>
</evidence>
<dbReference type="InterPro" id="IPR003959">
    <property type="entry name" value="ATPase_AAA_core"/>
</dbReference>
<dbReference type="Pfam" id="PF17866">
    <property type="entry name" value="AAA_lid_6"/>
    <property type="match status" value="1"/>
</dbReference>